<dbReference type="Proteomes" id="UP000012073">
    <property type="component" value="Unassembled WGS sequence"/>
</dbReference>
<dbReference type="EMBL" id="HG001670">
    <property type="protein sequence ID" value="CDF34047.1"/>
    <property type="molecule type" value="Genomic_DNA"/>
</dbReference>
<dbReference type="Gramene" id="CDF34047">
    <property type="protein sequence ID" value="CDF34047"/>
    <property type="gene ID" value="CHC_T00002720001"/>
</dbReference>
<dbReference type="AlphaFoldDB" id="R7Q690"/>
<evidence type="ECO:0000313" key="2">
    <source>
        <dbReference type="Proteomes" id="UP000012073"/>
    </source>
</evidence>
<protein>
    <submittedName>
        <fullName evidence="1">Uncharacterized protein</fullName>
    </submittedName>
</protein>
<accession>R7Q690</accession>
<gene>
    <name evidence="1" type="ORF">CHC_T00002720001</name>
</gene>
<dbReference type="GeneID" id="17321582"/>
<proteinExistence type="predicted"/>
<organism evidence="1 2">
    <name type="scientific">Chondrus crispus</name>
    <name type="common">Carrageen Irish moss</name>
    <name type="synonym">Polymorpha crispa</name>
    <dbReference type="NCBI Taxonomy" id="2769"/>
    <lineage>
        <taxon>Eukaryota</taxon>
        <taxon>Rhodophyta</taxon>
        <taxon>Florideophyceae</taxon>
        <taxon>Rhodymeniophycidae</taxon>
        <taxon>Gigartinales</taxon>
        <taxon>Gigartinaceae</taxon>
        <taxon>Chondrus</taxon>
    </lineage>
</organism>
<dbReference type="KEGG" id="ccp:CHC_T00002720001"/>
<name>R7Q690_CHOCR</name>
<dbReference type="SUPFAM" id="SSF48371">
    <property type="entry name" value="ARM repeat"/>
    <property type="match status" value="1"/>
</dbReference>
<dbReference type="InterPro" id="IPR011989">
    <property type="entry name" value="ARM-like"/>
</dbReference>
<sequence>MDVAGCDEILRVDPELRAIAKVLQTSGSHSSTASEALGVVYNVVVGKGTASLSTTCAEQILSSILSFLDRTHRYLSKYDACHEICLATTCSVVHTTDKVKEQLSLKLRQQLVAASLKYSQKYMSFKSPLSPSIVTNACTCIRVLVVDSETRAEFANTDGNGPCTLVKCVTFLSERPLQVEHALLALGNAVFDSSRGKEQVRLSGGIQVVLDVINRNYFVASVAEASLLAIQGICTQDDSSGNLATTLKVHGACVRTMNSFRDNPAIQERALAAMLSFGTDGEAVRELKALSVLDIAATAAAAFPFSKLIAAQEHQLRWLVKGDDVGPTRPSHDRLERLKSLPLRTWKSFTRG</sequence>
<dbReference type="InterPro" id="IPR016024">
    <property type="entry name" value="ARM-type_fold"/>
</dbReference>
<dbReference type="RefSeq" id="XP_005713866.1">
    <property type="nucleotide sequence ID" value="XM_005713809.1"/>
</dbReference>
<dbReference type="OrthoDB" id="10459967at2759"/>
<keyword evidence="2" id="KW-1185">Reference proteome</keyword>
<dbReference type="Gene3D" id="1.25.10.10">
    <property type="entry name" value="Leucine-rich Repeat Variant"/>
    <property type="match status" value="1"/>
</dbReference>
<reference evidence="2" key="1">
    <citation type="journal article" date="2013" name="Proc. Natl. Acad. Sci. U.S.A.">
        <title>Genome structure and metabolic features in the red seaweed Chondrus crispus shed light on evolution of the Archaeplastida.</title>
        <authorList>
            <person name="Collen J."/>
            <person name="Porcel B."/>
            <person name="Carre W."/>
            <person name="Ball S.G."/>
            <person name="Chaparro C."/>
            <person name="Tonon T."/>
            <person name="Barbeyron T."/>
            <person name="Michel G."/>
            <person name="Noel B."/>
            <person name="Valentin K."/>
            <person name="Elias M."/>
            <person name="Artiguenave F."/>
            <person name="Arun A."/>
            <person name="Aury J.M."/>
            <person name="Barbosa-Neto J.F."/>
            <person name="Bothwell J.H."/>
            <person name="Bouget F.Y."/>
            <person name="Brillet L."/>
            <person name="Cabello-Hurtado F."/>
            <person name="Capella-Gutierrez S."/>
            <person name="Charrier B."/>
            <person name="Cladiere L."/>
            <person name="Cock J.M."/>
            <person name="Coelho S.M."/>
            <person name="Colleoni C."/>
            <person name="Czjzek M."/>
            <person name="Da Silva C."/>
            <person name="Delage L."/>
            <person name="Denoeud F."/>
            <person name="Deschamps P."/>
            <person name="Dittami S.M."/>
            <person name="Gabaldon T."/>
            <person name="Gachon C.M."/>
            <person name="Groisillier A."/>
            <person name="Herve C."/>
            <person name="Jabbari K."/>
            <person name="Katinka M."/>
            <person name="Kloareg B."/>
            <person name="Kowalczyk N."/>
            <person name="Labadie K."/>
            <person name="Leblanc C."/>
            <person name="Lopez P.J."/>
            <person name="McLachlan D.H."/>
            <person name="Meslet-Cladiere L."/>
            <person name="Moustafa A."/>
            <person name="Nehr Z."/>
            <person name="Nyvall Collen P."/>
            <person name="Panaud O."/>
            <person name="Partensky F."/>
            <person name="Poulain J."/>
            <person name="Rensing S.A."/>
            <person name="Rousvoal S."/>
            <person name="Samson G."/>
            <person name="Symeonidi A."/>
            <person name="Weissenbach J."/>
            <person name="Zambounis A."/>
            <person name="Wincker P."/>
            <person name="Boyen C."/>
        </authorList>
    </citation>
    <scope>NUCLEOTIDE SEQUENCE [LARGE SCALE GENOMIC DNA]</scope>
    <source>
        <strain evidence="2">cv. Stackhouse</strain>
    </source>
</reference>
<evidence type="ECO:0000313" key="1">
    <source>
        <dbReference type="EMBL" id="CDF34047.1"/>
    </source>
</evidence>